<dbReference type="PATRIC" id="fig|943816.4.peg.4893"/>
<dbReference type="AlphaFoldDB" id="A0A1E7K9Z6"/>
<gene>
    <name evidence="2" type="ORF">AN217_26485</name>
</gene>
<evidence type="ECO:0000313" key="3">
    <source>
        <dbReference type="Proteomes" id="UP000175829"/>
    </source>
</evidence>
<reference evidence="2 3" key="1">
    <citation type="journal article" date="2016" name="Front. Microbiol.">
        <title>Comparative Genomics Analysis of Streptomyces Species Reveals Their Adaptation to the Marine Environment and Their Diversity at the Genomic Level.</title>
        <authorList>
            <person name="Tian X."/>
            <person name="Zhang Z."/>
            <person name="Yang T."/>
            <person name="Chen M."/>
            <person name="Li J."/>
            <person name="Chen F."/>
            <person name="Yang J."/>
            <person name="Li W."/>
            <person name="Zhang B."/>
            <person name="Zhang Z."/>
            <person name="Wu J."/>
            <person name="Zhang C."/>
            <person name="Long L."/>
            <person name="Xiao J."/>
        </authorList>
    </citation>
    <scope>NUCLEOTIDE SEQUENCE [LARGE SCALE GENOMIC DNA]</scope>
    <source>
        <strain evidence="2 3">SCSIO M10379</strain>
    </source>
</reference>
<proteinExistence type="predicted"/>
<protein>
    <submittedName>
        <fullName evidence="2">Uncharacterized protein</fullName>
    </submittedName>
</protein>
<evidence type="ECO:0000313" key="2">
    <source>
        <dbReference type="EMBL" id="OEV00755.1"/>
    </source>
</evidence>
<dbReference type="Proteomes" id="UP000175829">
    <property type="component" value="Unassembled WGS sequence"/>
</dbReference>
<feature type="compositionally biased region" description="Gly residues" evidence="1">
    <location>
        <begin position="43"/>
        <end position="59"/>
    </location>
</feature>
<sequence length="66" mass="6629">MRRGRTRGPAPSAVPAAFRTAGVARTGRGDGARATAARRRARPGGGPRARGPGPAAGGRAGDRRGR</sequence>
<feature type="compositionally biased region" description="Low complexity" evidence="1">
    <location>
        <begin position="16"/>
        <end position="26"/>
    </location>
</feature>
<organism evidence="2 3">
    <name type="scientific">Streptomyces qinglanensis</name>
    <dbReference type="NCBI Taxonomy" id="943816"/>
    <lineage>
        <taxon>Bacteria</taxon>
        <taxon>Bacillati</taxon>
        <taxon>Actinomycetota</taxon>
        <taxon>Actinomycetes</taxon>
        <taxon>Kitasatosporales</taxon>
        <taxon>Streptomycetaceae</taxon>
        <taxon>Streptomyces</taxon>
    </lineage>
</organism>
<name>A0A1E7K9Z6_9ACTN</name>
<feature type="region of interest" description="Disordered" evidence="1">
    <location>
        <begin position="1"/>
        <end position="66"/>
    </location>
</feature>
<comment type="caution">
    <text evidence="2">The sequence shown here is derived from an EMBL/GenBank/DDBJ whole genome shotgun (WGS) entry which is preliminary data.</text>
</comment>
<accession>A0A1E7K9Z6</accession>
<dbReference type="EMBL" id="LJGV01000022">
    <property type="protein sequence ID" value="OEV00755.1"/>
    <property type="molecule type" value="Genomic_DNA"/>
</dbReference>
<evidence type="ECO:0000256" key="1">
    <source>
        <dbReference type="SAM" id="MobiDB-lite"/>
    </source>
</evidence>